<evidence type="ECO:0000256" key="8">
    <source>
        <dbReference type="ARBA" id="ARBA00022777"/>
    </source>
</evidence>
<dbReference type="GO" id="GO:0005886">
    <property type="term" value="C:plasma membrane"/>
    <property type="evidence" value="ECO:0007669"/>
    <property type="project" value="UniProtKB-SubCell"/>
</dbReference>
<keyword evidence="9" id="KW-0067">ATP-binding</keyword>
<keyword evidence="6 15" id="KW-0812">Transmembrane</keyword>
<dbReference type="CDD" id="cd05387">
    <property type="entry name" value="BY-kinase"/>
    <property type="match status" value="1"/>
</dbReference>
<evidence type="ECO:0000256" key="7">
    <source>
        <dbReference type="ARBA" id="ARBA00022741"/>
    </source>
</evidence>
<evidence type="ECO:0000313" key="20">
    <source>
        <dbReference type="Proteomes" id="UP001165678"/>
    </source>
</evidence>
<feature type="coiled-coil region" evidence="14">
    <location>
        <begin position="269"/>
        <end position="310"/>
    </location>
</feature>
<organism evidence="19 20">
    <name type="scientific">Larsenimonas rhizosphaerae</name>
    <dbReference type="NCBI Taxonomy" id="2944682"/>
    <lineage>
        <taxon>Bacteria</taxon>
        <taxon>Pseudomonadati</taxon>
        <taxon>Pseudomonadota</taxon>
        <taxon>Gammaproteobacteria</taxon>
        <taxon>Oceanospirillales</taxon>
        <taxon>Halomonadaceae</taxon>
        <taxon>Larsenimonas</taxon>
    </lineage>
</organism>
<comment type="caution">
    <text evidence="19">The sequence shown here is derived from an EMBL/GenBank/DDBJ whole genome shotgun (WGS) entry which is preliminary data.</text>
</comment>
<evidence type="ECO:0000259" key="17">
    <source>
        <dbReference type="Pfam" id="PF13614"/>
    </source>
</evidence>
<evidence type="ECO:0000256" key="2">
    <source>
        <dbReference type="ARBA" id="ARBA00008883"/>
    </source>
</evidence>
<dbReference type="NCBIfam" id="TIGR01007">
    <property type="entry name" value="eps_fam"/>
    <property type="match status" value="1"/>
</dbReference>
<dbReference type="Pfam" id="PF13614">
    <property type="entry name" value="AAA_31"/>
    <property type="match status" value="1"/>
</dbReference>
<comment type="subcellular location">
    <subcellularLocation>
        <location evidence="1">Cell inner membrane</location>
        <topology evidence="1">Multi-pass membrane protein</topology>
    </subcellularLocation>
</comment>
<feature type="coiled-coil region" evidence="14">
    <location>
        <begin position="355"/>
        <end position="382"/>
    </location>
</feature>
<feature type="domain" description="Tyrosine-protein kinase G-rich" evidence="18">
    <location>
        <begin position="381"/>
        <end position="462"/>
    </location>
</feature>
<dbReference type="GO" id="GO:0005524">
    <property type="term" value="F:ATP binding"/>
    <property type="evidence" value="ECO:0007669"/>
    <property type="project" value="UniProtKB-KW"/>
</dbReference>
<sequence>MASYEKSENAAGGEDLDIGRILGLLFDRKWLIVAVTLLFAVIGIVYAFVSTPIYQANSLIEIESRPNASNAAGDMGNIFGNTGPKSVAEMQILQSRKVLGTAADRVNLQTVVRPKKMPLIGELLIRKGVKRPGFADGWSYVFGGEGINVTRLVLPSRLVGRPLTLRVTGKTKYELLSNGQRVLSGEVGKLAQSSDGTVELRVMNIDAPAGAEFIMYKRSELSAVGSLKSRFSVEETGRSGTGILQLTLLGPDPALTEASLQAINEVYLEQNINRQSAEAQNSIDFLKKQIPEVRANLADAENKLNDYRVRQDSVDLTQETQSTLNQLVNVESQLNQLKFDEADLSQRFTKNHPSYQSLLEKKKQLENEKANLQKRIGNLPETQQEILRLQRNVSVTQDIYVQLLNKLQELNIAKAGAVGSVRVIDDAVVRPGPVAPRSTLIVFIFTVLGFVLSVLYVFIKSALSKGIEDPDDIEKAGLPVYATIPLAEKQQQLTKKVKKSKVSKGITVDTGLLAFHDSTDMSIEAIRSLRTSLQFAMMEAPNSILMITGASPDIGKSFLTSNLAAVCAQAGQKVLLVDADMRKGHVHHAFRTKSENGLSDVLSGAAMPASVIKETSHENLHFVSKGKTPPNPSELLANERFAEFSAWANKNYDLVIIDTPPVLAVTDAAVIGKHSGTTMMVVKYEGNSLKEVNTSRRRLEQNGIDVKGCIFNAVEKNMRNQYSYYNYSYK</sequence>
<dbReference type="InterPro" id="IPR027417">
    <property type="entry name" value="P-loop_NTPase"/>
</dbReference>
<keyword evidence="3" id="KW-1003">Cell membrane</keyword>
<dbReference type="SUPFAM" id="SSF52540">
    <property type="entry name" value="P-loop containing nucleoside triphosphate hydrolases"/>
    <property type="match status" value="1"/>
</dbReference>
<keyword evidence="12" id="KW-0829">Tyrosine-protein kinase</keyword>
<comment type="catalytic activity">
    <reaction evidence="13">
        <text>L-tyrosyl-[protein] + ATP = O-phospho-L-tyrosyl-[protein] + ADP + H(+)</text>
        <dbReference type="Rhea" id="RHEA:10596"/>
        <dbReference type="Rhea" id="RHEA-COMP:10136"/>
        <dbReference type="Rhea" id="RHEA-COMP:20101"/>
        <dbReference type="ChEBI" id="CHEBI:15378"/>
        <dbReference type="ChEBI" id="CHEBI:30616"/>
        <dbReference type="ChEBI" id="CHEBI:46858"/>
        <dbReference type="ChEBI" id="CHEBI:61978"/>
        <dbReference type="ChEBI" id="CHEBI:456216"/>
    </reaction>
</comment>
<keyword evidence="7" id="KW-0547">Nucleotide-binding</keyword>
<dbReference type="InterPro" id="IPR025669">
    <property type="entry name" value="AAA_dom"/>
</dbReference>
<dbReference type="InterPro" id="IPR003856">
    <property type="entry name" value="LPS_length_determ_N"/>
</dbReference>
<evidence type="ECO:0000256" key="15">
    <source>
        <dbReference type="SAM" id="Phobius"/>
    </source>
</evidence>
<dbReference type="PANTHER" id="PTHR32309">
    <property type="entry name" value="TYROSINE-PROTEIN KINASE"/>
    <property type="match status" value="1"/>
</dbReference>
<evidence type="ECO:0000259" key="16">
    <source>
        <dbReference type="Pfam" id="PF02706"/>
    </source>
</evidence>
<accession>A0AA41ZJS6</accession>
<dbReference type="GO" id="GO:0004715">
    <property type="term" value="F:non-membrane spanning protein tyrosine kinase activity"/>
    <property type="evidence" value="ECO:0007669"/>
    <property type="project" value="UniProtKB-EC"/>
</dbReference>
<feature type="transmembrane region" description="Helical" evidence="15">
    <location>
        <begin position="440"/>
        <end position="459"/>
    </location>
</feature>
<feature type="domain" description="AAA" evidence="17">
    <location>
        <begin position="554"/>
        <end position="667"/>
    </location>
</feature>
<dbReference type="Pfam" id="PF23607">
    <property type="entry name" value="WZC_N"/>
    <property type="match status" value="1"/>
</dbReference>
<evidence type="ECO:0000256" key="14">
    <source>
        <dbReference type="SAM" id="Coils"/>
    </source>
</evidence>
<dbReference type="InterPro" id="IPR005702">
    <property type="entry name" value="Wzc-like_C"/>
</dbReference>
<keyword evidence="10 15" id="KW-1133">Transmembrane helix</keyword>
<gene>
    <name evidence="19" type="ORF">OQ287_02840</name>
</gene>
<feature type="domain" description="Polysaccharide chain length determinant N-terminal" evidence="16">
    <location>
        <begin position="14"/>
        <end position="103"/>
    </location>
</feature>
<evidence type="ECO:0000259" key="18">
    <source>
        <dbReference type="Pfam" id="PF13807"/>
    </source>
</evidence>
<dbReference type="Pfam" id="PF13807">
    <property type="entry name" value="GNVR"/>
    <property type="match status" value="1"/>
</dbReference>
<dbReference type="EMBL" id="JAPIVE010000001">
    <property type="protein sequence ID" value="MCX2523166.1"/>
    <property type="molecule type" value="Genomic_DNA"/>
</dbReference>
<evidence type="ECO:0000256" key="1">
    <source>
        <dbReference type="ARBA" id="ARBA00004429"/>
    </source>
</evidence>
<proteinExistence type="inferred from homology"/>
<keyword evidence="11 15" id="KW-0472">Membrane</keyword>
<evidence type="ECO:0000256" key="3">
    <source>
        <dbReference type="ARBA" id="ARBA00022475"/>
    </source>
</evidence>
<evidence type="ECO:0000256" key="10">
    <source>
        <dbReference type="ARBA" id="ARBA00022989"/>
    </source>
</evidence>
<dbReference type="Pfam" id="PF02706">
    <property type="entry name" value="Wzz"/>
    <property type="match status" value="1"/>
</dbReference>
<evidence type="ECO:0000313" key="19">
    <source>
        <dbReference type="EMBL" id="MCX2523166.1"/>
    </source>
</evidence>
<keyword evidence="20" id="KW-1185">Reference proteome</keyword>
<evidence type="ECO:0000256" key="5">
    <source>
        <dbReference type="ARBA" id="ARBA00022679"/>
    </source>
</evidence>
<keyword evidence="8" id="KW-0418">Kinase</keyword>
<evidence type="ECO:0000256" key="9">
    <source>
        <dbReference type="ARBA" id="ARBA00022840"/>
    </source>
</evidence>
<dbReference type="InterPro" id="IPR032807">
    <property type="entry name" value="GNVR"/>
</dbReference>
<feature type="transmembrane region" description="Helical" evidence="15">
    <location>
        <begin position="30"/>
        <end position="49"/>
    </location>
</feature>
<dbReference type="RefSeq" id="WP_250936499.1">
    <property type="nucleotide sequence ID" value="NZ_JAMLJK010000001.1"/>
</dbReference>
<evidence type="ECO:0000256" key="6">
    <source>
        <dbReference type="ARBA" id="ARBA00022692"/>
    </source>
</evidence>
<dbReference type="FunFam" id="3.40.50.300:FF:000527">
    <property type="entry name" value="Tyrosine-protein kinase etk"/>
    <property type="match status" value="1"/>
</dbReference>
<comment type="similarity">
    <text evidence="2">Belongs to the etk/wzc family.</text>
</comment>
<dbReference type="EC" id="2.7.10.2" evidence="19"/>
<dbReference type="InterPro" id="IPR050445">
    <property type="entry name" value="Bact_polysacc_biosynth/exp"/>
</dbReference>
<keyword evidence="4" id="KW-0997">Cell inner membrane</keyword>
<dbReference type="AlphaFoldDB" id="A0AA41ZJS6"/>
<keyword evidence="14" id="KW-0175">Coiled coil</keyword>
<dbReference type="Proteomes" id="UP001165678">
    <property type="component" value="Unassembled WGS sequence"/>
</dbReference>
<evidence type="ECO:0000256" key="13">
    <source>
        <dbReference type="ARBA" id="ARBA00053015"/>
    </source>
</evidence>
<dbReference type="PANTHER" id="PTHR32309:SF32">
    <property type="entry name" value="TYROSINE-PROTEIN KINASE ETK-RELATED"/>
    <property type="match status" value="1"/>
</dbReference>
<keyword evidence="5 19" id="KW-0808">Transferase</keyword>
<reference evidence="19" key="1">
    <citation type="submission" date="2022-11" db="EMBL/GenBank/DDBJ databases">
        <title>Larsenimonas rhizosphaerae sp. nov., isolated from a tidal mudflat.</title>
        <authorList>
            <person name="Lee S.D."/>
            <person name="Kim I.S."/>
        </authorList>
    </citation>
    <scope>NUCLEOTIDE SEQUENCE</scope>
    <source>
        <strain evidence="19">GH2-1</strain>
    </source>
</reference>
<name>A0AA41ZJS6_9GAMM</name>
<dbReference type="Gene3D" id="3.40.50.300">
    <property type="entry name" value="P-loop containing nucleotide triphosphate hydrolases"/>
    <property type="match status" value="1"/>
</dbReference>
<protein>
    <submittedName>
        <fullName evidence="19">Polysaccharide biosynthesis tyrosine autokinase</fullName>
        <ecNumber evidence="19">2.7.10.2</ecNumber>
    </submittedName>
</protein>
<dbReference type="GO" id="GO:0042802">
    <property type="term" value="F:identical protein binding"/>
    <property type="evidence" value="ECO:0007669"/>
    <property type="project" value="UniProtKB-ARBA"/>
</dbReference>
<evidence type="ECO:0000256" key="12">
    <source>
        <dbReference type="ARBA" id="ARBA00023137"/>
    </source>
</evidence>
<evidence type="ECO:0000256" key="4">
    <source>
        <dbReference type="ARBA" id="ARBA00022519"/>
    </source>
</evidence>
<evidence type="ECO:0000256" key="11">
    <source>
        <dbReference type="ARBA" id="ARBA00023136"/>
    </source>
</evidence>